<evidence type="ECO:0000313" key="4">
    <source>
        <dbReference type="RefSeq" id="XP_035698094.1"/>
    </source>
</evidence>
<proteinExistence type="predicted"/>
<feature type="region of interest" description="Disordered" evidence="1">
    <location>
        <begin position="501"/>
        <end position="538"/>
    </location>
</feature>
<evidence type="ECO:0000259" key="2">
    <source>
        <dbReference type="PROSITE" id="PS50003"/>
    </source>
</evidence>
<dbReference type="PANTHER" id="PTHR12844">
    <property type="entry name" value="CONNECTOR ENCHANCER OF KINASE SUPPRESSOR OF RAS"/>
    <property type="match status" value="1"/>
</dbReference>
<evidence type="ECO:0000313" key="3">
    <source>
        <dbReference type="Proteomes" id="UP000001554"/>
    </source>
</evidence>
<feature type="compositionally biased region" description="Polar residues" evidence="1">
    <location>
        <begin position="307"/>
        <end position="331"/>
    </location>
</feature>
<feature type="compositionally biased region" description="Acidic residues" evidence="1">
    <location>
        <begin position="520"/>
        <end position="536"/>
    </location>
</feature>
<dbReference type="SUPFAM" id="SSF50729">
    <property type="entry name" value="PH domain-like"/>
    <property type="match status" value="2"/>
</dbReference>
<reference evidence="3" key="1">
    <citation type="journal article" date="2020" name="Nat. Ecol. Evol.">
        <title>Deeply conserved synteny resolves early events in vertebrate evolution.</title>
        <authorList>
            <person name="Simakov O."/>
            <person name="Marletaz F."/>
            <person name="Yue J.X."/>
            <person name="O'Connell B."/>
            <person name="Jenkins J."/>
            <person name="Brandt A."/>
            <person name="Calef R."/>
            <person name="Tung C.H."/>
            <person name="Huang T.K."/>
            <person name="Schmutz J."/>
            <person name="Satoh N."/>
            <person name="Yu J.K."/>
            <person name="Putnam N.H."/>
            <person name="Green R.E."/>
            <person name="Rokhsar D.S."/>
        </authorList>
    </citation>
    <scope>NUCLEOTIDE SEQUENCE [LARGE SCALE GENOMIC DNA]</scope>
    <source>
        <strain evidence="3">S238N-H82</strain>
    </source>
</reference>
<feature type="compositionally biased region" description="Basic and acidic residues" evidence="1">
    <location>
        <begin position="988"/>
        <end position="1007"/>
    </location>
</feature>
<organism evidence="3 4">
    <name type="scientific">Branchiostoma floridae</name>
    <name type="common">Florida lancelet</name>
    <name type="synonym">Amphioxus</name>
    <dbReference type="NCBI Taxonomy" id="7739"/>
    <lineage>
        <taxon>Eukaryota</taxon>
        <taxon>Metazoa</taxon>
        <taxon>Chordata</taxon>
        <taxon>Cephalochordata</taxon>
        <taxon>Leptocardii</taxon>
        <taxon>Amphioxiformes</taxon>
        <taxon>Branchiostomatidae</taxon>
        <taxon>Branchiostoma</taxon>
    </lineage>
</organism>
<keyword evidence="3" id="KW-1185">Reference proteome</keyword>
<feature type="compositionally biased region" description="Acidic residues" evidence="1">
    <location>
        <begin position="593"/>
        <end position="603"/>
    </location>
</feature>
<dbReference type="PROSITE" id="PS50003">
    <property type="entry name" value="PH_DOMAIN"/>
    <property type="match status" value="2"/>
</dbReference>
<dbReference type="InterPro" id="IPR011993">
    <property type="entry name" value="PH-like_dom_sf"/>
</dbReference>
<dbReference type="OMA" id="DVREEGM"/>
<dbReference type="Gene3D" id="2.30.29.30">
    <property type="entry name" value="Pleckstrin-homology domain (PH domain)/Phosphotyrosine-binding domain (PTB)"/>
    <property type="match status" value="2"/>
</dbReference>
<dbReference type="Proteomes" id="UP000001554">
    <property type="component" value="Chromosome 14"/>
</dbReference>
<protein>
    <submittedName>
        <fullName evidence="4">Uncharacterized protein LOC118431098 isoform X1</fullName>
    </submittedName>
</protein>
<sequence>MFVRKDDSTSKVSRFLPDWVKHMHGQDKERQLRGLREGRLEGIPEEPGKKTKGRPPAMTETYDSFPASVDMRKTTSPKSGGRRRESISHTLQLALSQTRPELPLLSHPVALSDLTSPDQQGWLFSETDGTRYWCVVADMLFCMFEKETSEQAVKVLVLPGYDVRALTFQSEKVREEPHDHDGKENDDKQQDTLKRARSLTTSGMGKFQFQLSYENFEEAELVFSAESEAEVQSWVEALTASSELDPDFFTDSGTEQDGESSEENAVSKLSAYKPSPKQARKRMDLVNQPHSSSSDSEDDQRHVQIAPISSLQTPTKDGASRESSPGASPQLSRKALHSPKPKVLSNLFGNKSPTLQKKKKLGVNIVHKVSTLKDKVTGQLVRSKYMRSDSNTKLEDAVISGQLHRKGKLSWSKCYSAVSGQRLYCYKSHKMDSEPDAVVSLAGSTVDSYDTEKRPHSFKITEANGKTTFWSATDPAELNRWTTALKVAAYTVEENSKILQNSFSSSSGSEPQTPSIIISQEDDGSGEDVSDRDLEENQSISRFRYSKKSFQDSYGIFEKHLPGPNNEGLLLVDDSDEKSSATGDDWTGMFAADSEDDSDTSDDDDSAFLVLPITRNKSTWASVGDLPVAMANEHGKKTRTPSGDSGLEGLNLEHGRSWEFQEGGDTSGSELEIKWQQELRELQKQQLLAEVLAQKEQILQKKSVLPSPVEVEKKKEEITAKYERAQEEEELRALRKTTILNQRRNSAQLKVDGITKRLNLPNKSPKSKLKAKDNVETEALTKQLNELKLRQTELARELTVNETHKAEMLQSLEYKKELELRIMEQELRVRSDSLGNHSLRSIDEQSDPSSSPVFLRKQQSLDAPKKTSPFGKRKHRSLDAKHGRPHNRIFDALASPLMLRKQAAASAKHRTLDEPITNERVTRVDQPEGSSEVDAAQDSSSEGSGGIESLQKPSLPSPSKSPRNVRKKHQSAIETRDVSEALGLQGDSDVRRRSNTDPDRDVTEGMKDGISASALAEIEAFEELIKNFSST</sequence>
<dbReference type="PANTHER" id="PTHR12844:SF42">
    <property type="entry name" value="CONNECTOR ENHANCER OF KSR PROTEIN CNK"/>
    <property type="match status" value="1"/>
</dbReference>
<dbReference type="SMART" id="SM00233">
    <property type="entry name" value="PH"/>
    <property type="match status" value="2"/>
</dbReference>
<feature type="domain" description="PH" evidence="2">
    <location>
        <begin position="396"/>
        <end position="490"/>
    </location>
</feature>
<dbReference type="CDD" id="cd00821">
    <property type="entry name" value="PH"/>
    <property type="match status" value="1"/>
</dbReference>
<feature type="region of interest" description="Disordered" evidence="1">
    <location>
        <begin position="172"/>
        <end position="193"/>
    </location>
</feature>
<feature type="compositionally biased region" description="Polar residues" evidence="1">
    <location>
        <begin position="847"/>
        <end position="861"/>
    </location>
</feature>
<dbReference type="RefSeq" id="XP_035698094.1">
    <property type="nucleotide sequence ID" value="XM_035842201.1"/>
</dbReference>
<gene>
    <name evidence="4" type="primary">LOC118431098</name>
</gene>
<feature type="compositionally biased region" description="Basic and acidic residues" evidence="1">
    <location>
        <begin position="23"/>
        <end position="49"/>
    </location>
</feature>
<feature type="region of interest" description="Disordered" evidence="1">
    <location>
        <begin position="838"/>
        <end position="887"/>
    </location>
</feature>
<name>A0A9J7MCH9_BRAFL</name>
<feature type="region of interest" description="Disordered" evidence="1">
    <location>
        <begin position="565"/>
        <end position="603"/>
    </location>
</feature>
<feature type="region of interest" description="Disordered" evidence="1">
    <location>
        <begin position="245"/>
        <end position="351"/>
    </location>
</feature>
<feature type="domain" description="PH" evidence="2">
    <location>
        <begin position="116"/>
        <end position="243"/>
    </location>
</feature>
<evidence type="ECO:0000256" key="1">
    <source>
        <dbReference type="SAM" id="MobiDB-lite"/>
    </source>
</evidence>
<accession>A0A9J7MCH9</accession>
<feature type="region of interest" description="Disordered" evidence="1">
    <location>
        <begin position="23"/>
        <end position="62"/>
    </location>
</feature>
<feature type="region of interest" description="Disordered" evidence="1">
    <location>
        <begin position="904"/>
        <end position="1007"/>
    </location>
</feature>
<dbReference type="OrthoDB" id="5970758at2759"/>
<dbReference type="KEGG" id="bfo:118431098"/>
<dbReference type="Pfam" id="PF00169">
    <property type="entry name" value="PH"/>
    <property type="match status" value="1"/>
</dbReference>
<feature type="compositionally biased region" description="Low complexity" evidence="1">
    <location>
        <begin position="939"/>
        <end position="962"/>
    </location>
</feature>
<dbReference type="InterPro" id="IPR051566">
    <property type="entry name" value="CNKSR"/>
</dbReference>
<dbReference type="GeneID" id="118431098"/>
<dbReference type="InterPro" id="IPR001849">
    <property type="entry name" value="PH_domain"/>
</dbReference>
<reference evidence="4" key="2">
    <citation type="submission" date="2025-08" db="UniProtKB">
        <authorList>
            <consortium name="RefSeq"/>
        </authorList>
    </citation>
    <scope>IDENTIFICATION</scope>
    <source>
        <strain evidence="4">S238N-H82</strain>
        <tissue evidence="4">Testes</tissue>
    </source>
</reference>
<dbReference type="AlphaFoldDB" id="A0A9J7MCH9"/>
<feature type="compositionally biased region" description="Acidic residues" evidence="1">
    <location>
        <begin position="245"/>
        <end position="262"/>
    </location>
</feature>